<evidence type="ECO:0000259" key="1">
    <source>
        <dbReference type="Pfam" id="PF18701"/>
    </source>
</evidence>
<evidence type="ECO:0000313" key="2">
    <source>
        <dbReference type="EMBL" id="SBR70232.1"/>
    </source>
</evidence>
<dbReference type="EMBL" id="HAEG01003884">
    <property type="protein sequence ID" value="SBR70232.1"/>
    <property type="molecule type" value="Transcribed_RNA"/>
</dbReference>
<accession>A0A1A8NNA9</accession>
<proteinExistence type="predicted"/>
<organism evidence="2">
    <name type="scientific">Nothobranchius pienaari</name>
    <dbReference type="NCBI Taxonomy" id="704102"/>
    <lineage>
        <taxon>Eukaryota</taxon>
        <taxon>Metazoa</taxon>
        <taxon>Chordata</taxon>
        <taxon>Craniata</taxon>
        <taxon>Vertebrata</taxon>
        <taxon>Euteleostomi</taxon>
        <taxon>Actinopterygii</taxon>
        <taxon>Neopterygii</taxon>
        <taxon>Teleostei</taxon>
        <taxon>Neoteleostei</taxon>
        <taxon>Acanthomorphata</taxon>
        <taxon>Ovalentaria</taxon>
        <taxon>Atherinomorphae</taxon>
        <taxon>Cyprinodontiformes</taxon>
        <taxon>Nothobranchiidae</taxon>
        <taxon>Nothobranchius</taxon>
    </lineage>
</organism>
<feature type="domain" description="DUF5641" evidence="1">
    <location>
        <begin position="85"/>
        <end position="155"/>
    </location>
</feature>
<dbReference type="Pfam" id="PF18701">
    <property type="entry name" value="DUF5641"/>
    <property type="match status" value="1"/>
</dbReference>
<feature type="non-terminal residue" evidence="2">
    <location>
        <position position="1"/>
    </location>
</feature>
<protein>
    <recommendedName>
        <fullName evidence="1">DUF5641 domain-containing protein</fullName>
    </recommendedName>
</protein>
<reference evidence="2" key="1">
    <citation type="submission" date="2016-05" db="EMBL/GenBank/DDBJ databases">
        <authorList>
            <person name="Lavstsen T."/>
            <person name="Jespersen J.S."/>
        </authorList>
    </citation>
    <scope>NUCLEOTIDE SEQUENCE</scope>
    <source>
        <tissue evidence="2">Brain</tissue>
    </source>
</reference>
<name>A0A1A8NNA9_9TELE</name>
<dbReference type="PANTHER" id="PTHR47331">
    <property type="entry name" value="PHD-TYPE DOMAIN-CONTAINING PROTEIN"/>
    <property type="match status" value="1"/>
</dbReference>
<dbReference type="InterPro" id="IPR040676">
    <property type="entry name" value="DUF5641"/>
</dbReference>
<gene>
    <name evidence="2" type="primary">Nfu_g_1_024313</name>
</gene>
<sequence length="194" mass="22471">GVWECLIRMVRKVLFSVLQQQSLDNESLQTFLCDVEAILNGRPITTVSDGANDLEALTPHRILLLKGNPILAPGVFEERDCYIRKRWKQVQYLTDRFWKRWTREYLPLLQERQRWPKPQRSVAVGDIVVVMDHTAPRGSWILGRILNTYPGKDGTRSNSSAENKDWTAGETHLEDLPTSSICTGWREDTTWDKF</sequence>
<dbReference type="AlphaFoldDB" id="A0A1A8NNA9"/>
<reference evidence="2" key="2">
    <citation type="submission" date="2016-06" db="EMBL/GenBank/DDBJ databases">
        <title>The genome of a short-lived fish provides insights into sex chromosome evolution and the genetic control of aging.</title>
        <authorList>
            <person name="Reichwald K."/>
            <person name="Felder M."/>
            <person name="Petzold A."/>
            <person name="Koch P."/>
            <person name="Groth M."/>
            <person name="Platzer M."/>
        </authorList>
    </citation>
    <scope>NUCLEOTIDE SEQUENCE</scope>
    <source>
        <tissue evidence="2">Brain</tissue>
    </source>
</reference>
<dbReference type="PANTHER" id="PTHR47331:SF1">
    <property type="entry name" value="GAG-LIKE PROTEIN"/>
    <property type="match status" value="1"/>
</dbReference>